<dbReference type="RefSeq" id="WP_319990358.1">
    <property type="nucleotide sequence ID" value="NZ_JAXAVV010000057.1"/>
</dbReference>
<gene>
    <name evidence="1" type="ORF">SK571_45745</name>
</gene>
<dbReference type="InterPro" id="IPR036390">
    <property type="entry name" value="WH_DNA-bd_sf"/>
</dbReference>
<accession>A0ABU4U9U2</accession>
<organism evidence="1 2">
    <name type="scientific">Lentzea kristufekii</name>
    <dbReference type="NCBI Taxonomy" id="3095430"/>
    <lineage>
        <taxon>Bacteria</taxon>
        <taxon>Bacillati</taxon>
        <taxon>Actinomycetota</taxon>
        <taxon>Actinomycetes</taxon>
        <taxon>Pseudonocardiales</taxon>
        <taxon>Pseudonocardiaceae</taxon>
        <taxon>Lentzea</taxon>
    </lineage>
</organism>
<evidence type="ECO:0000313" key="2">
    <source>
        <dbReference type="Proteomes" id="UP001271792"/>
    </source>
</evidence>
<evidence type="ECO:0000313" key="1">
    <source>
        <dbReference type="EMBL" id="MDX8056716.1"/>
    </source>
</evidence>
<dbReference type="Pfam" id="PF13412">
    <property type="entry name" value="HTH_24"/>
    <property type="match status" value="1"/>
</dbReference>
<reference evidence="1 2" key="1">
    <citation type="submission" date="2023-11" db="EMBL/GenBank/DDBJ databases">
        <title>Lentzea sokolovensis, sp. nov., Lentzea kristufkii, sp. nov., and Lentzea miocenensis, sp. nov., rare actinobacteria from Sokolov Coal Basin, Miocene lacustrine sediment, Czech Republic.</title>
        <authorList>
            <person name="Lara A."/>
            <person name="Kotroba L."/>
            <person name="Nouioui I."/>
            <person name="Neumann-Schaal M."/>
            <person name="Mast Y."/>
            <person name="Chronakova A."/>
        </authorList>
    </citation>
    <scope>NUCLEOTIDE SEQUENCE [LARGE SCALE GENOMIC DNA]</scope>
    <source>
        <strain evidence="1 2">BCCO 10_0798</strain>
    </source>
</reference>
<dbReference type="Gene3D" id="1.10.10.10">
    <property type="entry name" value="Winged helix-like DNA-binding domain superfamily/Winged helix DNA-binding domain"/>
    <property type="match status" value="1"/>
</dbReference>
<dbReference type="InterPro" id="IPR036388">
    <property type="entry name" value="WH-like_DNA-bd_sf"/>
</dbReference>
<name>A0ABU4U9U2_9PSEU</name>
<dbReference type="SUPFAM" id="SSF46785">
    <property type="entry name" value="Winged helix' DNA-binding domain"/>
    <property type="match status" value="1"/>
</dbReference>
<proteinExistence type="predicted"/>
<dbReference type="Proteomes" id="UP001271792">
    <property type="component" value="Unassembled WGS sequence"/>
</dbReference>
<reference evidence="1 2" key="2">
    <citation type="submission" date="2023-11" db="EMBL/GenBank/DDBJ databases">
        <authorList>
            <person name="Lara A.C."/>
            <person name="Chronakova A."/>
        </authorList>
    </citation>
    <scope>NUCLEOTIDE SEQUENCE [LARGE SCALE GENOMIC DNA]</scope>
    <source>
        <strain evidence="1 2">BCCO 10_0798</strain>
    </source>
</reference>
<protein>
    <submittedName>
        <fullName evidence="1">Winged helix-turn-helix transcriptional regulator</fullName>
    </submittedName>
</protein>
<dbReference type="EMBL" id="JAXAVV010000057">
    <property type="protein sequence ID" value="MDX8056716.1"/>
    <property type="molecule type" value="Genomic_DNA"/>
</dbReference>
<sequence>MRLTHSGDLRRTQRVEVVRSFYGGEPRTRLELANQLGLSVGTVGTIVGELVKAGFLEETTGPRTGGGGLPRG</sequence>
<keyword evidence="2" id="KW-1185">Reference proteome</keyword>
<comment type="caution">
    <text evidence="1">The sequence shown here is derived from an EMBL/GenBank/DDBJ whole genome shotgun (WGS) entry which is preliminary data.</text>
</comment>